<proteinExistence type="predicted"/>
<dbReference type="CDD" id="cd00085">
    <property type="entry name" value="HNHc"/>
    <property type="match status" value="1"/>
</dbReference>
<gene>
    <name evidence="1" type="ORF">HELGO_WM12062</name>
</gene>
<organism evidence="1">
    <name type="scientific">uncultured Aureispira sp</name>
    <dbReference type="NCBI Taxonomy" id="1331704"/>
    <lineage>
        <taxon>Bacteria</taxon>
        <taxon>Pseudomonadati</taxon>
        <taxon>Bacteroidota</taxon>
        <taxon>Saprospiria</taxon>
        <taxon>Saprospirales</taxon>
        <taxon>Saprospiraceae</taxon>
        <taxon>Aureispira</taxon>
        <taxon>environmental samples</taxon>
    </lineage>
</organism>
<dbReference type="InterPro" id="IPR003615">
    <property type="entry name" value="HNH_nuc"/>
</dbReference>
<reference evidence="1" key="1">
    <citation type="submission" date="2020-01" db="EMBL/GenBank/DDBJ databases">
        <authorList>
            <person name="Meier V. D."/>
            <person name="Meier V D."/>
        </authorList>
    </citation>
    <scope>NUCLEOTIDE SEQUENCE</scope>
    <source>
        <strain evidence="1">HLG_WM_MAG_10</strain>
    </source>
</reference>
<dbReference type="EMBL" id="CACVAQ010000080">
    <property type="protein sequence ID" value="CAA6803023.1"/>
    <property type="molecule type" value="Genomic_DNA"/>
</dbReference>
<dbReference type="Gene3D" id="1.10.30.50">
    <property type="match status" value="1"/>
</dbReference>
<name>A0A6S6S5N0_9BACT</name>
<accession>A0A6S6S5N0</accession>
<evidence type="ECO:0008006" key="2">
    <source>
        <dbReference type="Google" id="ProtNLM"/>
    </source>
</evidence>
<dbReference type="AlphaFoldDB" id="A0A6S6S5N0"/>
<evidence type="ECO:0000313" key="1">
    <source>
        <dbReference type="EMBL" id="CAA6803023.1"/>
    </source>
</evidence>
<protein>
    <recommendedName>
        <fullName evidence="2">TIGR02646 family protein</fullName>
    </recommendedName>
</protein>
<sequence>MIKVIKDYKSIPSALTKKGCHRKVKRAVTTLDGNIYDGYYYKDLTVTAQLGSIYNHKCGYCESFSNHVATLQVEHFRPKAKVTEDSSHKGYYWLGCEWSNLLLACSKCNGKGAKGNFFPILGNRVLHDTPFNHLGEFNRITSLANSSFLANEQPLLLNPELDAPEQCLTFRYLGSLEGLNLKGRKSISTYKLNRNDLFLRRQDVVNKYVGQLKRILAKAKRGDYENNGYKNTLRELFEEIEYTNIKTQEYILWRWHIFNNFSDCILSRISAAYRRHVGKAFILYKQGKL</sequence>